<gene>
    <name evidence="1" type="ORF">WJX74_003691</name>
</gene>
<organism evidence="1 2">
    <name type="scientific">Apatococcus lobatus</name>
    <dbReference type="NCBI Taxonomy" id="904363"/>
    <lineage>
        <taxon>Eukaryota</taxon>
        <taxon>Viridiplantae</taxon>
        <taxon>Chlorophyta</taxon>
        <taxon>core chlorophytes</taxon>
        <taxon>Trebouxiophyceae</taxon>
        <taxon>Chlorellales</taxon>
        <taxon>Chlorellaceae</taxon>
        <taxon>Apatococcus</taxon>
    </lineage>
</organism>
<dbReference type="AlphaFoldDB" id="A0AAW1RWD2"/>
<dbReference type="EMBL" id="JALJOS010000006">
    <property type="protein sequence ID" value="KAK9837718.1"/>
    <property type="molecule type" value="Genomic_DNA"/>
</dbReference>
<comment type="caution">
    <text evidence="1">The sequence shown here is derived from an EMBL/GenBank/DDBJ whole genome shotgun (WGS) entry which is preliminary data.</text>
</comment>
<protein>
    <submittedName>
        <fullName evidence="1">Uncharacterized protein</fullName>
    </submittedName>
</protein>
<dbReference type="Proteomes" id="UP001438707">
    <property type="component" value="Unassembled WGS sequence"/>
</dbReference>
<reference evidence="1 2" key="1">
    <citation type="journal article" date="2024" name="Nat. Commun.">
        <title>Phylogenomics reveals the evolutionary origins of lichenization in chlorophyte algae.</title>
        <authorList>
            <person name="Puginier C."/>
            <person name="Libourel C."/>
            <person name="Otte J."/>
            <person name="Skaloud P."/>
            <person name="Haon M."/>
            <person name="Grisel S."/>
            <person name="Petersen M."/>
            <person name="Berrin J.G."/>
            <person name="Delaux P.M."/>
            <person name="Dal Grande F."/>
            <person name="Keller J."/>
        </authorList>
    </citation>
    <scope>NUCLEOTIDE SEQUENCE [LARGE SCALE GENOMIC DNA]</scope>
    <source>
        <strain evidence="1 2">SAG 2145</strain>
    </source>
</reference>
<evidence type="ECO:0000313" key="1">
    <source>
        <dbReference type="EMBL" id="KAK9837718.1"/>
    </source>
</evidence>
<evidence type="ECO:0000313" key="2">
    <source>
        <dbReference type="Proteomes" id="UP001438707"/>
    </source>
</evidence>
<keyword evidence="2" id="KW-1185">Reference proteome</keyword>
<name>A0AAW1RWD2_9CHLO</name>
<accession>A0AAW1RWD2</accession>
<proteinExistence type="predicted"/>
<sequence length="79" mass="8738">MRYSRCSGRQAAECPEHGIKQGSGSKLHHLSLHTCCPDNLRVSMMCWLQHCHSPSVKEHANVPSEGRVEMCGDGRCCGE</sequence>